<dbReference type="GO" id="GO:0005509">
    <property type="term" value="F:calcium ion binding"/>
    <property type="evidence" value="ECO:0000318"/>
    <property type="project" value="GO_Central"/>
</dbReference>
<keyword evidence="6 8" id="KW-0106">Calcium</keyword>
<dbReference type="PROSITE" id="PS00119">
    <property type="entry name" value="PA2_ASP"/>
    <property type="match status" value="1"/>
</dbReference>
<feature type="disulfide bond" evidence="7">
    <location>
        <begin position="98"/>
        <end position="150"/>
    </location>
</feature>
<organism evidence="11 12">
    <name type="scientific">Branchiostoma floridae</name>
    <name type="common">Florida lancelet</name>
    <name type="synonym">Amphioxus</name>
    <dbReference type="NCBI Taxonomy" id="7739"/>
    <lineage>
        <taxon>Eukaryota</taxon>
        <taxon>Metazoa</taxon>
        <taxon>Chordata</taxon>
        <taxon>Cephalochordata</taxon>
        <taxon>Leptocardii</taxon>
        <taxon>Amphioxiformes</taxon>
        <taxon>Branchiostomatidae</taxon>
        <taxon>Branchiostoma</taxon>
    </lineage>
</organism>
<feature type="disulfide bond" evidence="7">
    <location>
        <begin position="82"/>
        <end position="99"/>
    </location>
</feature>
<feature type="compositionally biased region" description="Basic and acidic residues" evidence="9">
    <location>
        <begin position="178"/>
        <end position="196"/>
    </location>
</feature>
<feature type="binding site" evidence="6">
    <location>
        <position position="81"/>
    </location>
    <ligand>
        <name>Ca(2+)</name>
        <dbReference type="ChEBI" id="CHEBI:29108"/>
    </ligand>
</feature>
<dbReference type="Gene3D" id="1.20.90.10">
    <property type="entry name" value="Phospholipase A2 domain"/>
    <property type="match status" value="1"/>
</dbReference>
<keyword evidence="4 7" id="KW-1015">Disulfide bond</keyword>
<dbReference type="InterPro" id="IPR016090">
    <property type="entry name" value="PLA2-like_dom"/>
</dbReference>
<evidence type="ECO:0000256" key="4">
    <source>
        <dbReference type="ARBA" id="ARBA00023157"/>
    </source>
</evidence>
<evidence type="ECO:0000256" key="5">
    <source>
        <dbReference type="PIRSR" id="PIRSR601211-1"/>
    </source>
</evidence>
<dbReference type="PROSITE" id="PS00118">
    <property type="entry name" value="PA2_HIS"/>
    <property type="match status" value="1"/>
</dbReference>
<dbReference type="PANTHER" id="PTHR11716">
    <property type="entry name" value="PHOSPHOLIPASE A2 FAMILY MEMBER"/>
    <property type="match status" value="1"/>
</dbReference>
<dbReference type="GO" id="GO:0016042">
    <property type="term" value="P:lipid catabolic process"/>
    <property type="evidence" value="ECO:0007669"/>
    <property type="project" value="InterPro"/>
</dbReference>
<dbReference type="OMA" id="DIDRCCV"/>
<evidence type="ECO:0000256" key="3">
    <source>
        <dbReference type="ARBA" id="ARBA00022525"/>
    </source>
</evidence>
<feature type="disulfide bond" evidence="7">
    <location>
        <begin position="105"/>
        <end position="143"/>
    </location>
</feature>
<feature type="signal peptide" evidence="8">
    <location>
        <begin position="1"/>
        <end position="22"/>
    </location>
</feature>
<dbReference type="GO" id="GO:0046470">
    <property type="term" value="P:phosphatidylcholine metabolic process"/>
    <property type="evidence" value="ECO:0000318"/>
    <property type="project" value="GO_Central"/>
</dbReference>
<name>A0A9J7HUC7_BRAFL</name>
<dbReference type="GO" id="GO:0047498">
    <property type="term" value="F:calcium-dependent phospholipase A2 activity"/>
    <property type="evidence" value="ECO:0000318"/>
    <property type="project" value="GO_Central"/>
</dbReference>
<dbReference type="OrthoDB" id="5841574at2759"/>
<feature type="domain" description="Phospholipase A2-like central" evidence="10">
    <location>
        <begin position="55"/>
        <end position="170"/>
    </location>
</feature>
<dbReference type="KEGG" id="bfo:118408049"/>
<dbReference type="AlphaFoldDB" id="A0A9J7HUC7"/>
<reference evidence="12" key="1">
    <citation type="submission" date="2025-08" db="UniProtKB">
        <authorList>
            <consortium name="RefSeq"/>
        </authorList>
    </citation>
    <scope>IDENTIFICATION</scope>
    <source>
        <strain evidence="12">S238N-H82</strain>
        <tissue evidence="12">Testes</tissue>
    </source>
</reference>
<accession>A0A9J7HUC7</accession>
<proteinExistence type="inferred from homology"/>
<feature type="active site" evidence="5">
    <location>
        <position position="144"/>
    </location>
</feature>
<feature type="binding site" evidence="6">
    <location>
        <position position="85"/>
    </location>
    <ligand>
        <name>Ca(2+)</name>
        <dbReference type="ChEBI" id="CHEBI:29108"/>
    </ligand>
</feature>
<evidence type="ECO:0000256" key="8">
    <source>
        <dbReference type="RuleBase" id="RU361236"/>
    </source>
</evidence>
<keyword evidence="8" id="KW-0443">Lipid metabolism</keyword>
<evidence type="ECO:0000256" key="1">
    <source>
        <dbReference type="ARBA" id="ARBA00004613"/>
    </source>
</evidence>
<evidence type="ECO:0000256" key="6">
    <source>
        <dbReference type="PIRSR" id="PIRSR601211-2"/>
    </source>
</evidence>
<comment type="similarity">
    <text evidence="2">Belongs to the phospholipase A2 family. Group I subfamily. D49 sub-subfamily.</text>
</comment>
<feature type="region of interest" description="Disordered" evidence="9">
    <location>
        <begin position="177"/>
        <end position="196"/>
    </location>
</feature>
<dbReference type="RefSeq" id="XP_035664560.1">
    <property type="nucleotide sequence ID" value="XM_035808667.1"/>
</dbReference>
<keyword evidence="11" id="KW-1185">Reference proteome</keyword>
<dbReference type="InterPro" id="IPR036444">
    <property type="entry name" value="PLipase_A2_dom_sf"/>
</dbReference>
<dbReference type="GO" id="GO:0050482">
    <property type="term" value="P:arachidonate secretion"/>
    <property type="evidence" value="ECO:0007669"/>
    <property type="project" value="InterPro"/>
</dbReference>
<keyword evidence="3 8" id="KW-0964">Secreted</keyword>
<evidence type="ECO:0000259" key="10">
    <source>
        <dbReference type="SMART" id="SM00085"/>
    </source>
</evidence>
<evidence type="ECO:0000256" key="7">
    <source>
        <dbReference type="PIRSR" id="PIRSR601211-3"/>
    </source>
</evidence>
<feature type="binding site" evidence="6">
    <location>
        <position position="103"/>
    </location>
    <ligand>
        <name>Ca(2+)</name>
        <dbReference type="ChEBI" id="CHEBI:29108"/>
    </ligand>
</feature>
<feature type="chain" id="PRO_5039961506" description="Phospholipase A2" evidence="8">
    <location>
        <begin position="23"/>
        <end position="229"/>
    </location>
</feature>
<sequence length="229" mass="25426">MVVFGATAPVVLLGFLVAASMSQPVDQPEDQPVDQLVDYPVDHLEGQPRSRAKRDLFSLSGVIRCVTGNSALLMYNNYGCFCGRGGGRGRPVDDIDRCCVAHDRCYALPTWFNALFVIYPYRCIGSKVTCTSRNWLRRSVCECDKALAECFARSVYNRRFKNYPYCGALQPEDPAVDTGKEPAVDAGKETPVDAGKDEKPWIGSGDGYDRFLSQRVRVGKRVIIGQWPL</sequence>
<dbReference type="SUPFAM" id="SSF48619">
    <property type="entry name" value="Phospholipase A2, PLA2"/>
    <property type="match status" value="1"/>
</dbReference>
<keyword evidence="6" id="KW-0479">Metal-binding</keyword>
<evidence type="ECO:0000256" key="9">
    <source>
        <dbReference type="SAM" id="MobiDB-lite"/>
    </source>
</evidence>
<dbReference type="SMART" id="SM00085">
    <property type="entry name" value="PA2c"/>
    <property type="match status" value="1"/>
</dbReference>
<feature type="binding site" evidence="6">
    <location>
        <position position="83"/>
    </location>
    <ligand>
        <name>Ca(2+)</name>
        <dbReference type="ChEBI" id="CHEBI:29108"/>
    </ligand>
</feature>
<dbReference type="CDD" id="cd00125">
    <property type="entry name" value="PLA2c"/>
    <property type="match status" value="1"/>
</dbReference>
<dbReference type="GeneID" id="118408049"/>
<dbReference type="EC" id="3.1.1.4" evidence="8"/>
<feature type="active site" evidence="5">
    <location>
        <position position="102"/>
    </location>
</feature>
<dbReference type="FunFam" id="1.20.90.10:FF:000018">
    <property type="entry name" value="Phospholipase A(2)"/>
    <property type="match status" value="1"/>
</dbReference>
<evidence type="ECO:0000313" key="11">
    <source>
        <dbReference type="Proteomes" id="UP000001554"/>
    </source>
</evidence>
<keyword evidence="8" id="KW-0732">Signal</keyword>
<evidence type="ECO:0000256" key="2">
    <source>
        <dbReference type="ARBA" id="ARBA00007892"/>
    </source>
</evidence>
<dbReference type="InterPro" id="IPR001211">
    <property type="entry name" value="PLA2"/>
</dbReference>
<dbReference type="InterPro" id="IPR033113">
    <property type="entry name" value="PLA2_histidine"/>
</dbReference>
<gene>
    <name evidence="12" type="primary">LOC118408049</name>
</gene>
<dbReference type="Proteomes" id="UP000001554">
    <property type="component" value="Unplaced"/>
</dbReference>
<dbReference type="InterPro" id="IPR033112">
    <property type="entry name" value="PLA2_Asp_AS"/>
</dbReference>
<dbReference type="GO" id="GO:0046471">
    <property type="term" value="P:phosphatidylglycerol metabolic process"/>
    <property type="evidence" value="ECO:0000318"/>
    <property type="project" value="GO_Central"/>
</dbReference>
<feature type="disulfide bond" evidence="7">
    <location>
        <begin position="130"/>
        <end position="141"/>
    </location>
</feature>
<dbReference type="Pfam" id="PF00068">
    <property type="entry name" value="Phospholip_A2_1"/>
    <property type="match status" value="1"/>
</dbReference>
<comment type="subcellular location">
    <subcellularLocation>
        <location evidence="1 8">Secreted</location>
    </subcellularLocation>
</comment>
<evidence type="ECO:0000313" key="12">
    <source>
        <dbReference type="RefSeq" id="XP_035664560.1"/>
    </source>
</evidence>
<keyword evidence="8" id="KW-0378">Hydrolase</keyword>
<dbReference type="GO" id="GO:0005576">
    <property type="term" value="C:extracellular region"/>
    <property type="evidence" value="ECO:0007669"/>
    <property type="project" value="UniProtKB-SubCell"/>
</dbReference>
<comment type="cofactor">
    <cofactor evidence="6">
        <name>Ca(2+)</name>
        <dbReference type="ChEBI" id="CHEBI:29108"/>
    </cofactor>
    <text evidence="6">Binds 1 Ca(2+) ion per subunit.</text>
</comment>
<dbReference type="PANTHER" id="PTHR11716:SF106">
    <property type="entry name" value="PHOSPHOLIPASE A2 A2-ACTITOXIN-UCS2A-LIKE"/>
    <property type="match status" value="1"/>
</dbReference>
<dbReference type="PRINTS" id="PR00389">
    <property type="entry name" value="PHPHLIPASEA2"/>
</dbReference>
<dbReference type="GO" id="GO:0005543">
    <property type="term" value="F:phospholipid binding"/>
    <property type="evidence" value="ECO:0000318"/>
    <property type="project" value="GO_Central"/>
</dbReference>
<protein>
    <recommendedName>
        <fullName evidence="8">Phospholipase A2</fullName>
        <ecNumber evidence="8">3.1.1.4</ecNumber>
    </recommendedName>
</protein>
<comment type="catalytic activity">
    <reaction evidence="8">
        <text>a 1,2-diacyl-sn-glycero-3-phosphocholine + H2O = a 1-acyl-sn-glycero-3-phosphocholine + a fatty acid + H(+)</text>
        <dbReference type="Rhea" id="RHEA:15801"/>
        <dbReference type="ChEBI" id="CHEBI:15377"/>
        <dbReference type="ChEBI" id="CHEBI:15378"/>
        <dbReference type="ChEBI" id="CHEBI:28868"/>
        <dbReference type="ChEBI" id="CHEBI:57643"/>
        <dbReference type="ChEBI" id="CHEBI:58168"/>
        <dbReference type="EC" id="3.1.1.4"/>
    </reaction>
</comment>